<proteinExistence type="predicted"/>
<feature type="region of interest" description="Disordered" evidence="1">
    <location>
        <begin position="159"/>
        <end position="228"/>
    </location>
</feature>
<dbReference type="GO" id="GO:0005634">
    <property type="term" value="C:nucleus"/>
    <property type="evidence" value="ECO:0007669"/>
    <property type="project" value="TreeGrafter"/>
</dbReference>
<dbReference type="AlphaFoldDB" id="A0A7J6QT61"/>
<evidence type="ECO:0000313" key="2">
    <source>
        <dbReference type="EMBL" id="KAF4711252.1"/>
    </source>
</evidence>
<dbReference type="EMBL" id="JABANO010030818">
    <property type="protein sequence ID" value="KAF4711252.1"/>
    <property type="molecule type" value="Genomic_DNA"/>
</dbReference>
<protein>
    <submittedName>
        <fullName evidence="2">Uncharacterized protein</fullName>
    </submittedName>
</protein>
<gene>
    <name evidence="2" type="ORF">FOZ63_009078</name>
</gene>
<dbReference type="PANTHER" id="PTHR12775">
    <property type="entry name" value="PROTEIN C20ORF43 HOMOLOG"/>
    <property type="match status" value="1"/>
</dbReference>
<keyword evidence="3" id="KW-1185">Reference proteome</keyword>
<dbReference type="Proteomes" id="UP000553632">
    <property type="component" value="Unassembled WGS sequence"/>
</dbReference>
<feature type="compositionally biased region" description="Polar residues" evidence="1">
    <location>
        <begin position="190"/>
        <end position="202"/>
    </location>
</feature>
<accession>A0A7J6QT61</accession>
<evidence type="ECO:0000256" key="1">
    <source>
        <dbReference type="SAM" id="MobiDB-lite"/>
    </source>
</evidence>
<feature type="region of interest" description="Disordered" evidence="1">
    <location>
        <begin position="92"/>
        <end position="118"/>
    </location>
</feature>
<evidence type="ECO:0000313" key="3">
    <source>
        <dbReference type="Proteomes" id="UP000553632"/>
    </source>
</evidence>
<dbReference type="PANTHER" id="PTHR12775:SF0">
    <property type="entry name" value="REPLICATION TERMINATION FACTOR 2"/>
    <property type="match status" value="1"/>
</dbReference>
<dbReference type="Pfam" id="PF04641">
    <property type="entry name" value="Rtf2"/>
    <property type="match status" value="1"/>
</dbReference>
<sequence length="270" mass="30255">MGGDGGSLPARSVMVKTRGYGLSRNDSIGGMGYGANHMGRKEEETIDNKRIKQMRMQYCTLSHTLLYKNPVVVCRKGNMYSKEALYTALLEGKTQASSSNSKKKKKAHDHHHADGVVLLPKHIKKIKDVRTATIEWIDDVDMSKDRHCTFRCPITRKDLDDGSTSSDNRGSRGIDDDDDSTEGVGEADMTTPNGNRSINKDSTLPPPPSSDDNEDMENTRRRTATITKRTYDERKEYIDKAMKKLRRSAVYDSMFGDNSNEDTDAFGRGF</sequence>
<dbReference type="GO" id="GO:0006274">
    <property type="term" value="P:DNA replication termination"/>
    <property type="evidence" value="ECO:0007669"/>
    <property type="project" value="TreeGrafter"/>
</dbReference>
<reference evidence="2 3" key="1">
    <citation type="submission" date="2020-04" db="EMBL/GenBank/DDBJ databases">
        <title>Perkinsus olseni comparative genomics.</title>
        <authorList>
            <person name="Bogema D.R."/>
        </authorList>
    </citation>
    <scope>NUCLEOTIDE SEQUENCE [LARGE SCALE GENOMIC DNA]</scope>
    <source>
        <strain evidence="2 3">ATCC PRA-207</strain>
    </source>
</reference>
<dbReference type="InterPro" id="IPR006735">
    <property type="entry name" value="Rtf2"/>
</dbReference>
<feature type="compositionally biased region" description="Basic residues" evidence="1">
    <location>
        <begin position="101"/>
        <end position="110"/>
    </location>
</feature>
<organism evidence="2 3">
    <name type="scientific">Perkinsus olseni</name>
    <name type="common">Perkinsus atlanticus</name>
    <dbReference type="NCBI Taxonomy" id="32597"/>
    <lineage>
        <taxon>Eukaryota</taxon>
        <taxon>Sar</taxon>
        <taxon>Alveolata</taxon>
        <taxon>Perkinsozoa</taxon>
        <taxon>Perkinsea</taxon>
        <taxon>Perkinsida</taxon>
        <taxon>Perkinsidae</taxon>
        <taxon>Perkinsus</taxon>
    </lineage>
</organism>
<name>A0A7J6QT61_PEROL</name>
<comment type="caution">
    <text evidence="2">The sequence shown here is derived from an EMBL/GenBank/DDBJ whole genome shotgun (WGS) entry which is preliminary data.</text>
</comment>